<sequence>MLLIPYSTTLTLNKRPYITYAVSLICLLIYLAQFNNSIEINTALNHYCGSIQTAGDKSEFDLLINNQSECVQLLNFFHERDEHGAYDYLKKMLREDADKYYNSKQIEKIKSRIEKHLVNFRKSAPSSLNSGLMDYPDEFNPISMLTSSLAHGSWSHVIFNLIFFMAFAPAIEIIISNWLRYVALLVALSVITSISYSLVVFIGREVPLPTLGLSGVVMGVIGLSAYLMPKAQVKMFFWFLLFVRTFYLPAWALAAWYIGWDIFDMLLSDGNEGVNLVAHVSGGIAGYIIGFVWFKKRRDEIQDELNAEIESVRDSHQSSAMAAGYSGRRDELKNKQQQKEFKKENDNYMSELHRLVSAKQDSQAIVLILGDYDIQSASIEVYQDLFQSIKSWGNSVTLLCVGRLLVNLLIDQRKYARALVYIEMCQQVTEEFVLANPDNVLLMASMARDNKQYQLAWLLVRDANARYGEYINTAQCALLEIELLWQDLHMVQQARARMKELLAAAEGDFKRNLLKLAILMK</sequence>
<dbReference type="InterPro" id="IPR035952">
    <property type="entry name" value="Rhomboid-like_sf"/>
</dbReference>
<name>A0A3B0XKP8_9ZZZZ</name>
<comment type="subcellular location">
    <subcellularLocation>
        <location evidence="1">Membrane</location>
        <topology evidence="1">Multi-pass membrane protein</topology>
    </subcellularLocation>
</comment>
<keyword evidence="4" id="KW-0378">Hydrolase</keyword>
<feature type="transmembrane region" description="Helical" evidence="7">
    <location>
        <begin position="235"/>
        <end position="256"/>
    </location>
</feature>
<keyword evidence="3 7" id="KW-0812">Transmembrane</keyword>
<feature type="transmembrane region" description="Helical" evidence="7">
    <location>
        <begin position="17"/>
        <end position="34"/>
    </location>
</feature>
<feature type="transmembrane region" description="Helical" evidence="7">
    <location>
        <begin position="208"/>
        <end position="228"/>
    </location>
</feature>
<evidence type="ECO:0000256" key="1">
    <source>
        <dbReference type="ARBA" id="ARBA00004141"/>
    </source>
</evidence>
<feature type="transmembrane region" description="Helical" evidence="7">
    <location>
        <begin position="154"/>
        <end position="175"/>
    </location>
</feature>
<dbReference type="GO" id="GO:0016020">
    <property type="term" value="C:membrane"/>
    <property type="evidence" value="ECO:0007669"/>
    <property type="project" value="UniProtKB-SubCell"/>
</dbReference>
<evidence type="ECO:0000256" key="2">
    <source>
        <dbReference type="ARBA" id="ARBA00009045"/>
    </source>
</evidence>
<dbReference type="PANTHER" id="PTHR43731">
    <property type="entry name" value="RHOMBOID PROTEASE"/>
    <property type="match status" value="1"/>
</dbReference>
<feature type="transmembrane region" description="Helical" evidence="7">
    <location>
        <begin position="276"/>
        <end position="294"/>
    </location>
</feature>
<protein>
    <recommendedName>
        <fullName evidence="8">Peptidase S54 rhomboid domain-containing protein</fullName>
    </recommendedName>
</protein>
<dbReference type="PANTHER" id="PTHR43731:SF14">
    <property type="entry name" value="PRESENILIN-ASSOCIATED RHOMBOID-LIKE PROTEIN, MITOCHONDRIAL"/>
    <property type="match status" value="1"/>
</dbReference>
<dbReference type="InterPro" id="IPR022764">
    <property type="entry name" value="Peptidase_S54_rhomboid_dom"/>
</dbReference>
<dbReference type="GO" id="GO:0004252">
    <property type="term" value="F:serine-type endopeptidase activity"/>
    <property type="evidence" value="ECO:0007669"/>
    <property type="project" value="InterPro"/>
</dbReference>
<evidence type="ECO:0000259" key="8">
    <source>
        <dbReference type="Pfam" id="PF01694"/>
    </source>
</evidence>
<proteinExistence type="inferred from homology"/>
<keyword evidence="6 7" id="KW-0472">Membrane</keyword>
<evidence type="ECO:0000313" key="9">
    <source>
        <dbReference type="EMBL" id="VAW68838.1"/>
    </source>
</evidence>
<reference evidence="9" key="1">
    <citation type="submission" date="2018-06" db="EMBL/GenBank/DDBJ databases">
        <authorList>
            <person name="Zhirakovskaya E."/>
        </authorList>
    </citation>
    <scope>NUCLEOTIDE SEQUENCE</scope>
</reference>
<dbReference type="EMBL" id="UOFI01000139">
    <property type="protein sequence ID" value="VAW68838.1"/>
    <property type="molecule type" value="Genomic_DNA"/>
</dbReference>
<evidence type="ECO:0000256" key="4">
    <source>
        <dbReference type="ARBA" id="ARBA00022801"/>
    </source>
</evidence>
<accession>A0A3B0XKP8</accession>
<feature type="domain" description="Peptidase S54 rhomboid" evidence="8">
    <location>
        <begin position="143"/>
        <end position="295"/>
    </location>
</feature>
<evidence type="ECO:0000256" key="6">
    <source>
        <dbReference type="ARBA" id="ARBA00023136"/>
    </source>
</evidence>
<evidence type="ECO:0000256" key="7">
    <source>
        <dbReference type="SAM" id="Phobius"/>
    </source>
</evidence>
<gene>
    <name evidence="9" type="ORF">MNBD_GAMMA09-1065</name>
</gene>
<dbReference type="AlphaFoldDB" id="A0A3B0XKP8"/>
<evidence type="ECO:0000256" key="5">
    <source>
        <dbReference type="ARBA" id="ARBA00022989"/>
    </source>
</evidence>
<organism evidence="9">
    <name type="scientific">hydrothermal vent metagenome</name>
    <dbReference type="NCBI Taxonomy" id="652676"/>
    <lineage>
        <taxon>unclassified sequences</taxon>
        <taxon>metagenomes</taxon>
        <taxon>ecological metagenomes</taxon>
    </lineage>
</organism>
<keyword evidence="5 7" id="KW-1133">Transmembrane helix</keyword>
<dbReference type="InterPro" id="IPR050925">
    <property type="entry name" value="Rhomboid_protease_S54"/>
</dbReference>
<evidence type="ECO:0000256" key="3">
    <source>
        <dbReference type="ARBA" id="ARBA00022692"/>
    </source>
</evidence>
<dbReference type="Pfam" id="PF01694">
    <property type="entry name" value="Rhomboid"/>
    <property type="match status" value="1"/>
</dbReference>
<dbReference type="Gene3D" id="1.20.1540.10">
    <property type="entry name" value="Rhomboid-like"/>
    <property type="match status" value="1"/>
</dbReference>
<comment type="similarity">
    <text evidence="2">Belongs to the peptidase S54 family.</text>
</comment>
<dbReference type="SUPFAM" id="SSF144091">
    <property type="entry name" value="Rhomboid-like"/>
    <property type="match status" value="1"/>
</dbReference>
<feature type="transmembrane region" description="Helical" evidence="7">
    <location>
        <begin position="182"/>
        <end position="202"/>
    </location>
</feature>